<feature type="region of interest" description="Disordered" evidence="2">
    <location>
        <begin position="391"/>
        <end position="410"/>
    </location>
</feature>
<gene>
    <name evidence="3" type="ORF">ODALV1_LOCUS22366</name>
</gene>
<name>A0ABP1RHW1_9HEXA</name>
<feature type="coiled-coil region" evidence="1">
    <location>
        <begin position="214"/>
        <end position="384"/>
    </location>
</feature>
<reference evidence="3 4" key="1">
    <citation type="submission" date="2024-08" db="EMBL/GenBank/DDBJ databases">
        <authorList>
            <person name="Cucini C."/>
            <person name="Frati F."/>
        </authorList>
    </citation>
    <scope>NUCLEOTIDE SEQUENCE [LARGE SCALE GENOMIC DNA]</scope>
</reference>
<evidence type="ECO:0000313" key="3">
    <source>
        <dbReference type="EMBL" id="CAL8128598.1"/>
    </source>
</evidence>
<evidence type="ECO:0000256" key="2">
    <source>
        <dbReference type="SAM" id="MobiDB-lite"/>
    </source>
</evidence>
<evidence type="ECO:0000313" key="4">
    <source>
        <dbReference type="Proteomes" id="UP001642540"/>
    </source>
</evidence>
<feature type="compositionally biased region" description="Polar residues" evidence="2">
    <location>
        <begin position="391"/>
        <end position="403"/>
    </location>
</feature>
<evidence type="ECO:0000256" key="1">
    <source>
        <dbReference type="SAM" id="Coils"/>
    </source>
</evidence>
<organism evidence="3 4">
    <name type="scientific">Orchesella dallaii</name>
    <dbReference type="NCBI Taxonomy" id="48710"/>
    <lineage>
        <taxon>Eukaryota</taxon>
        <taxon>Metazoa</taxon>
        <taxon>Ecdysozoa</taxon>
        <taxon>Arthropoda</taxon>
        <taxon>Hexapoda</taxon>
        <taxon>Collembola</taxon>
        <taxon>Entomobryomorpha</taxon>
        <taxon>Entomobryoidea</taxon>
        <taxon>Orchesellidae</taxon>
        <taxon>Orchesellinae</taxon>
        <taxon>Orchesella</taxon>
    </lineage>
</organism>
<proteinExistence type="predicted"/>
<accession>A0ABP1RHW1</accession>
<comment type="caution">
    <text evidence="3">The sequence shown here is derived from an EMBL/GenBank/DDBJ whole genome shotgun (WGS) entry which is preliminary data.</text>
</comment>
<dbReference type="EMBL" id="CAXLJM020000075">
    <property type="protein sequence ID" value="CAL8128598.1"/>
    <property type="molecule type" value="Genomic_DNA"/>
</dbReference>
<protein>
    <submittedName>
        <fullName evidence="3">Uncharacterized protein</fullName>
    </submittedName>
</protein>
<dbReference type="Proteomes" id="UP001642540">
    <property type="component" value="Unassembled WGS sequence"/>
</dbReference>
<keyword evidence="4" id="KW-1185">Reference proteome</keyword>
<sequence length="451" mass="52391">MMAPPNFQQTTQCNSSENHINTEINVSVPLHENETDSNVPFEILQEKYSVVVEILETLKTEFQALPTRRVPAIQYNEILKQNKDLLQTNEKVCKANEVLLKISKSGKEGRERAKVSPENLKVFRDIQKLNDELKKETKNSAKNLARLEKLDKLNKERLGKISLLFKNVEGHIGNVSDLEEKLFRLKAQHKIDIDIFKKKYDEVGPQILNLQFNLKLVYDKKEMLQQKIKNLKEQLKLNEADVIEAREKNEKLQEEQKNLEGTVAPERKQDEKILQSHYDDLQQQNQDQLNLIQSLEDRILAERSEIRRLEQEPLRVQNIELKKDLKGTNAEITQLKADMQQLKQTYATEIKNLNKKLNQANTNLQQSDEKNKILRQEVENLTNASLACKSQQNPVAAGTNSQPRNPPVLIDHRRDVIVDMQNQPRGYKRKRNENELAAKRMIRRALGMPHT</sequence>
<keyword evidence="1" id="KW-0175">Coiled coil</keyword>